<dbReference type="EMBL" id="JAUHTC010000100">
    <property type="protein sequence ID" value="MDN4522379.1"/>
    <property type="molecule type" value="Genomic_DNA"/>
</dbReference>
<organism evidence="1 2">
    <name type="scientific">Mycolicibacterium austroafricanum</name>
    <name type="common">Mycobacterium austroafricanum</name>
    <dbReference type="NCBI Taxonomy" id="39687"/>
    <lineage>
        <taxon>Bacteria</taxon>
        <taxon>Bacillati</taxon>
        <taxon>Actinomycetota</taxon>
        <taxon>Actinomycetes</taxon>
        <taxon>Mycobacteriales</taxon>
        <taxon>Mycobacteriaceae</taxon>
        <taxon>Mycolicibacterium</taxon>
    </lineage>
</organism>
<dbReference type="PANTHER" id="PTHR21485">
    <property type="entry name" value="HAD SUPERFAMILY MEMBERS CMAS AND KDSC"/>
    <property type="match status" value="1"/>
</dbReference>
<keyword evidence="1" id="KW-0548">Nucleotidyltransferase</keyword>
<dbReference type="InterPro" id="IPR003329">
    <property type="entry name" value="Cytidylyl_trans"/>
</dbReference>
<dbReference type="CDD" id="cd02513">
    <property type="entry name" value="CMP-NeuAc_Synthase"/>
    <property type="match status" value="1"/>
</dbReference>
<name>A0ABT8HNN9_MYCAO</name>
<dbReference type="Proteomes" id="UP001172687">
    <property type="component" value="Unassembled WGS sequence"/>
</dbReference>
<dbReference type="GO" id="GO:0016779">
    <property type="term" value="F:nucleotidyltransferase activity"/>
    <property type="evidence" value="ECO:0007669"/>
    <property type="project" value="UniProtKB-KW"/>
</dbReference>
<proteinExistence type="predicted"/>
<accession>A0ABT8HNN9</accession>
<gene>
    <name evidence="1" type="ORF">QYF68_31840</name>
</gene>
<dbReference type="SUPFAM" id="SSF53448">
    <property type="entry name" value="Nucleotide-diphospho-sugar transferases"/>
    <property type="match status" value="1"/>
</dbReference>
<dbReference type="Gene3D" id="3.90.550.10">
    <property type="entry name" value="Spore Coat Polysaccharide Biosynthesis Protein SpsA, Chain A"/>
    <property type="match status" value="1"/>
</dbReference>
<dbReference type="EC" id="2.7.7.-" evidence="1"/>
<keyword evidence="1" id="KW-0808">Transferase</keyword>
<comment type="caution">
    <text evidence="1">The sequence shown here is derived from an EMBL/GenBank/DDBJ whole genome shotgun (WGS) entry which is preliminary data.</text>
</comment>
<dbReference type="InterPro" id="IPR029044">
    <property type="entry name" value="Nucleotide-diphossugar_trans"/>
</dbReference>
<sequence length="225" mass="24828">MVSREAMQAVALVPIKLNNERLPGKNIKLMADGQPLLNHLLATLRLVNQISATYVYCSDEQILPLVEKSGARFLQRSPDLDSSTTSSNDILAAFVHAVDADIYVLAHATSPFLRANSLAEGVEAIRSGEFDSALSVQEVRNFYWTEGRPANYEPAAIPRTQDLVPIYLETSGFYAFRREVFLKTGRRIGDKPRLVTVDAIEAVDIDNAIDFQIADAMLACGLTQE</sequence>
<dbReference type="Pfam" id="PF02348">
    <property type="entry name" value="CTP_transf_3"/>
    <property type="match status" value="1"/>
</dbReference>
<protein>
    <submittedName>
        <fullName evidence="1">Acylneuraminate cytidylyltransferase family protein</fullName>
        <ecNumber evidence="1">2.7.7.-</ecNumber>
    </submittedName>
</protein>
<dbReference type="RefSeq" id="WP_301161877.1">
    <property type="nucleotide sequence ID" value="NZ_JAUHTC010000100.1"/>
</dbReference>
<evidence type="ECO:0000313" key="1">
    <source>
        <dbReference type="EMBL" id="MDN4522379.1"/>
    </source>
</evidence>
<dbReference type="InterPro" id="IPR050793">
    <property type="entry name" value="CMP-NeuNAc_synthase"/>
</dbReference>
<dbReference type="PANTHER" id="PTHR21485:SF6">
    <property type="entry name" value="N-ACYLNEURAMINATE CYTIDYLYLTRANSFERASE-RELATED"/>
    <property type="match status" value="1"/>
</dbReference>
<keyword evidence="2" id="KW-1185">Reference proteome</keyword>
<reference evidence="1" key="1">
    <citation type="submission" date="2023-07" db="EMBL/GenBank/DDBJ databases">
        <title>Degradation of tert-butanol by M. austroafricanum TBA100.</title>
        <authorList>
            <person name="Helbich S."/>
            <person name="Vainshtein Y."/>
        </authorList>
    </citation>
    <scope>NUCLEOTIDE SEQUENCE</scope>
    <source>
        <strain evidence="1">TBA100</strain>
    </source>
</reference>
<evidence type="ECO:0000313" key="2">
    <source>
        <dbReference type="Proteomes" id="UP001172687"/>
    </source>
</evidence>